<dbReference type="Gene3D" id="1.10.260.40">
    <property type="entry name" value="lambda repressor-like DNA-binding domains"/>
    <property type="match status" value="1"/>
</dbReference>
<dbReference type="InterPro" id="IPR027417">
    <property type="entry name" value="P-loop_NTPase"/>
</dbReference>
<evidence type="ECO:0000313" key="3">
    <source>
        <dbReference type="EMBL" id="PJE97960.1"/>
    </source>
</evidence>
<dbReference type="SMART" id="SM00530">
    <property type="entry name" value="HTH_XRE"/>
    <property type="match status" value="1"/>
</dbReference>
<dbReference type="InterPro" id="IPR010982">
    <property type="entry name" value="Lambda_DNA-bd_dom_sf"/>
</dbReference>
<dbReference type="GO" id="GO:0003677">
    <property type="term" value="F:DNA binding"/>
    <property type="evidence" value="ECO:0007669"/>
    <property type="project" value="InterPro"/>
</dbReference>
<dbReference type="EMBL" id="PGGW01000008">
    <property type="protein sequence ID" value="PJF01786.1"/>
    <property type="molecule type" value="Genomic_DNA"/>
</dbReference>
<comment type="caution">
    <text evidence="3">The sequence shown here is derived from an EMBL/GenBank/DDBJ whole genome shotgun (WGS) entry which is preliminary data.</text>
</comment>
<feature type="domain" description="HTH cro/C1-type" evidence="2">
    <location>
        <begin position="40"/>
        <end position="72"/>
    </location>
</feature>
<feature type="region of interest" description="Disordered" evidence="1">
    <location>
        <begin position="104"/>
        <end position="139"/>
    </location>
</feature>
<evidence type="ECO:0000313" key="5">
    <source>
        <dbReference type="Proteomes" id="UP000230407"/>
    </source>
</evidence>
<feature type="compositionally biased region" description="Polar residues" evidence="1">
    <location>
        <begin position="394"/>
        <end position="403"/>
    </location>
</feature>
<dbReference type="InterPro" id="IPR001387">
    <property type="entry name" value="Cro/C1-type_HTH"/>
</dbReference>
<dbReference type="SUPFAM" id="SSF52540">
    <property type="entry name" value="P-loop containing nucleoside triphosphate hydrolases"/>
    <property type="match status" value="1"/>
</dbReference>
<organism evidence="3 5">
    <name type="scientific">Streptomyces carminius</name>
    <dbReference type="NCBI Taxonomy" id="2665496"/>
    <lineage>
        <taxon>Bacteria</taxon>
        <taxon>Bacillati</taxon>
        <taxon>Actinomycetota</taxon>
        <taxon>Actinomycetes</taxon>
        <taxon>Kitasatosporales</taxon>
        <taxon>Streptomycetaceae</taxon>
        <taxon>Streptomyces</taxon>
    </lineage>
</organism>
<dbReference type="EMBL" id="PGGW01000038">
    <property type="protein sequence ID" value="PJE97960.1"/>
    <property type="molecule type" value="Genomic_DNA"/>
</dbReference>
<dbReference type="PANTHER" id="PTHR47691:SF3">
    <property type="entry name" value="HTH-TYPE TRANSCRIPTIONAL REGULATOR RV0890C-RELATED"/>
    <property type="match status" value="1"/>
</dbReference>
<dbReference type="SUPFAM" id="SSF47413">
    <property type="entry name" value="lambda repressor-like DNA-binding domains"/>
    <property type="match status" value="1"/>
</dbReference>
<feature type="compositionally biased region" description="Gly residues" evidence="1">
    <location>
        <begin position="114"/>
        <end position="130"/>
    </location>
</feature>
<name>A0A2M8M182_9ACTN</name>
<dbReference type="Proteomes" id="UP000230407">
    <property type="component" value="Unassembled WGS sequence"/>
</dbReference>
<dbReference type="PRINTS" id="PR00364">
    <property type="entry name" value="DISEASERSIST"/>
</dbReference>
<dbReference type="PROSITE" id="PS50943">
    <property type="entry name" value="HTH_CROC1"/>
    <property type="match status" value="1"/>
</dbReference>
<dbReference type="Pfam" id="PF13560">
    <property type="entry name" value="HTH_31"/>
    <property type="match status" value="1"/>
</dbReference>
<dbReference type="PANTHER" id="PTHR47691">
    <property type="entry name" value="REGULATOR-RELATED"/>
    <property type="match status" value="1"/>
</dbReference>
<proteinExistence type="predicted"/>
<dbReference type="Gene3D" id="3.40.50.300">
    <property type="entry name" value="P-loop containing nucleotide triphosphate hydrolases"/>
    <property type="match status" value="1"/>
</dbReference>
<reference evidence="3 5" key="1">
    <citation type="submission" date="2017-11" db="EMBL/GenBank/DDBJ databases">
        <title>Streptomyces carmine sp. nov., a novel actinomycete isolated from Sophora alopecuroides in Xinjiang, China.</title>
        <authorList>
            <person name="Wang Y."/>
            <person name="Luo X."/>
            <person name="Wan C."/>
            <person name="Zhang L."/>
        </authorList>
    </citation>
    <scope>NUCLEOTIDE SEQUENCE [LARGE SCALE GENOMIC DNA]</scope>
    <source>
        <strain evidence="3 5">TRM SA0054</strain>
    </source>
</reference>
<dbReference type="CDD" id="cd00093">
    <property type="entry name" value="HTH_XRE"/>
    <property type="match status" value="1"/>
</dbReference>
<evidence type="ECO:0000256" key="1">
    <source>
        <dbReference type="SAM" id="MobiDB-lite"/>
    </source>
</evidence>
<evidence type="ECO:0000313" key="4">
    <source>
        <dbReference type="EMBL" id="PJF01786.1"/>
    </source>
</evidence>
<gene>
    <name evidence="4" type="ORF">CUT44_01495</name>
    <name evidence="3" type="ORF">CUT44_09755</name>
</gene>
<feature type="region of interest" description="Disordered" evidence="1">
    <location>
        <begin position="1"/>
        <end position="26"/>
    </location>
</feature>
<keyword evidence="5" id="KW-1185">Reference proteome</keyword>
<protein>
    <recommendedName>
        <fullName evidence="2">HTH cro/C1-type domain-containing protein</fullName>
    </recommendedName>
</protein>
<evidence type="ECO:0000259" key="2">
    <source>
        <dbReference type="PROSITE" id="PS50943"/>
    </source>
</evidence>
<feature type="region of interest" description="Disordered" evidence="1">
    <location>
        <begin position="377"/>
        <end position="403"/>
    </location>
</feature>
<sequence>MISVQPPSAHLRLPGKSADAADGTAVAGTAGRRSPLAALLAAHRAGAGLTQEALAAAAGMSVRAVRDLEAGRVRVPQRRSVESLVGALSLTGGNRERFLGAVAEARRDRTRGRNGPGRDTGGAPGDGACDGTGTPAHPVPAQLPPAPADFTGRAAETTALHRALRDAPHRPPGTGTAVLAVTGGAGAGKTALALHTAHRLRETFPDGQLYLDLRASRGGPPDTARLLARLLRGLGVPAGAVPWGEEPRAALYHRITDGRRLLVVLDDAPDAAGVRPLLPRTPAGAVLLTGRHRYGGRLRGAEELRLGPLAGPAAEALLARLVGPERVAAEPEAVAAVLDRCAGVPLALRTAAAWLVRHPRWSITAVLGGSAGGWAVPWGGPETPQRPAAPGPLSTPSERSVRP</sequence>
<accession>A0A2M8M182</accession>
<dbReference type="AlphaFoldDB" id="A0A2M8M182"/>